<proteinExistence type="predicted"/>
<evidence type="ECO:0000313" key="2">
    <source>
        <dbReference type="Proteomes" id="UP001597502"/>
    </source>
</evidence>
<dbReference type="Proteomes" id="UP001597502">
    <property type="component" value="Unassembled WGS sequence"/>
</dbReference>
<reference evidence="2" key="1">
    <citation type="journal article" date="2019" name="Int. J. Syst. Evol. Microbiol.">
        <title>The Global Catalogue of Microorganisms (GCM) 10K type strain sequencing project: providing services to taxonomists for standard genome sequencing and annotation.</title>
        <authorList>
            <consortium name="The Broad Institute Genomics Platform"/>
            <consortium name="The Broad Institute Genome Sequencing Center for Infectious Disease"/>
            <person name="Wu L."/>
            <person name="Ma J."/>
        </authorList>
    </citation>
    <scope>NUCLEOTIDE SEQUENCE [LARGE SCALE GENOMIC DNA]</scope>
    <source>
        <strain evidence="2">TISTR 1535</strain>
    </source>
</reference>
<protein>
    <submittedName>
        <fullName evidence="1">Uncharacterized protein</fullName>
    </submittedName>
</protein>
<sequence>MLGRGIAKEIPSKYLPNFHKVLAVRNDLSAGFVQESAGSNDFIDQFRTSINRFNPFIDQFPHVSTGPSDLSTG</sequence>
<comment type="caution">
    <text evidence="1">The sequence shown here is derived from an EMBL/GenBank/DDBJ whole genome shotgun (WGS) entry which is preliminary data.</text>
</comment>
<evidence type="ECO:0000313" key="1">
    <source>
        <dbReference type="EMBL" id="MFD2760916.1"/>
    </source>
</evidence>
<gene>
    <name evidence="1" type="ORF">ACFSUO_08045</name>
</gene>
<accession>A0ABW5V4W6</accession>
<name>A0ABW5V4W6_9BACI</name>
<dbReference type="EMBL" id="JBHUNA010000018">
    <property type="protein sequence ID" value="MFD2760916.1"/>
    <property type="molecule type" value="Genomic_DNA"/>
</dbReference>
<dbReference type="RefSeq" id="WP_382392880.1">
    <property type="nucleotide sequence ID" value="NZ_JBHUNA010000018.1"/>
</dbReference>
<organism evidence="1 2">
    <name type="scientific">Lentibacillus juripiscarius</name>
    <dbReference type="NCBI Taxonomy" id="257446"/>
    <lineage>
        <taxon>Bacteria</taxon>
        <taxon>Bacillati</taxon>
        <taxon>Bacillota</taxon>
        <taxon>Bacilli</taxon>
        <taxon>Bacillales</taxon>
        <taxon>Bacillaceae</taxon>
        <taxon>Lentibacillus</taxon>
    </lineage>
</organism>
<keyword evidence="2" id="KW-1185">Reference proteome</keyword>